<keyword evidence="2" id="KW-1185">Reference proteome</keyword>
<proteinExistence type="predicted"/>
<reference evidence="1" key="2">
    <citation type="submission" date="2020-09" db="EMBL/GenBank/DDBJ databases">
        <authorList>
            <person name="Sun Q."/>
            <person name="Sedlacek I."/>
        </authorList>
    </citation>
    <scope>NUCLEOTIDE SEQUENCE</scope>
    <source>
        <strain evidence="1">CCM 7897</strain>
    </source>
</reference>
<reference evidence="1" key="1">
    <citation type="journal article" date="2014" name="Int. J. Syst. Evol. Microbiol.">
        <title>Complete genome sequence of Corynebacterium casei LMG S-19264T (=DSM 44701T), isolated from a smear-ripened cheese.</title>
        <authorList>
            <consortium name="US DOE Joint Genome Institute (JGI-PGF)"/>
            <person name="Walter F."/>
            <person name="Albersmeier A."/>
            <person name="Kalinowski J."/>
            <person name="Ruckert C."/>
        </authorList>
    </citation>
    <scope>NUCLEOTIDE SEQUENCE</scope>
    <source>
        <strain evidence="1">CCM 7897</strain>
    </source>
</reference>
<comment type="caution">
    <text evidence="1">The sequence shown here is derived from an EMBL/GenBank/DDBJ whole genome shotgun (WGS) entry which is preliminary data.</text>
</comment>
<dbReference type="Proteomes" id="UP000606044">
    <property type="component" value="Unassembled WGS sequence"/>
</dbReference>
<dbReference type="EMBL" id="BMCT01000009">
    <property type="protein sequence ID" value="GGF82487.1"/>
    <property type="molecule type" value="Genomic_DNA"/>
</dbReference>
<dbReference type="AlphaFoldDB" id="A0A917CAX7"/>
<dbReference type="RefSeq" id="WP_244644638.1">
    <property type="nucleotide sequence ID" value="NZ_BMCT01000009.1"/>
</dbReference>
<protein>
    <submittedName>
        <fullName evidence="1">Uncharacterized protein</fullName>
    </submittedName>
</protein>
<accession>A0A917CAX7</accession>
<sequence length="72" mass="8079">MDNRPYAEGTSAATARAGHYVENAFAVTPNIKVEWYFFKGAGATRYLEAAIKDLKLEGYWSRYDAEGKPQTN</sequence>
<organism evidence="1 2">
    <name type="scientific">Azorhizobium oxalatiphilum</name>
    <dbReference type="NCBI Taxonomy" id="980631"/>
    <lineage>
        <taxon>Bacteria</taxon>
        <taxon>Pseudomonadati</taxon>
        <taxon>Pseudomonadota</taxon>
        <taxon>Alphaproteobacteria</taxon>
        <taxon>Hyphomicrobiales</taxon>
        <taxon>Xanthobacteraceae</taxon>
        <taxon>Azorhizobium</taxon>
    </lineage>
</organism>
<evidence type="ECO:0000313" key="2">
    <source>
        <dbReference type="Proteomes" id="UP000606044"/>
    </source>
</evidence>
<evidence type="ECO:0000313" key="1">
    <source>
        <dbReference type="EMBL" id="GGF82487.1"/>
    </source>
</evidence>
<name>A0A917CAX7_9HYPH</name>
<gene>
    <name evidence="1" type="ORF">GCM10007301_48240</name>
</gene>